<accession>A0A6N3B5L7</accession>
<evidence type="ECO:0008006" key="3">
    <source>
        <dbReference type="Google" id="ProtNLM"/>
    </source>
</evidence>
<gene>
    <name evidence="2" type="ORF">CTLFYP3_01137</name>
</gene>
<feature type="transmembrane region" description="Helical" evidence="1">
    <location>
        <begin position="98"/>
        <end position="117"/>
    </location>
</feature>
<feature type="transmembrane region" description="Helical" evidence="1">
    <location>
        <begin position="63"/>
        <end position="91"/>
    </location>
</feature>
<keyword evidence="1" id="KW-0472">Membrane</keyword>
<dbReference type="EMBL" id="CACRTO010000010">
    <property type="protein sequence ID" value="VYT97076.1"/>
    <property type="molecule type" value="Genomic_DNA"/>
</dbReference>
<proteinExistence type="predicted"/>
<evidence type="ECO:0000256" key="1">
    <source>
        <dbReference type="SAM" id="Phobius"/>
    </source>
</evidence>
<organism evidence="2">
    <name type="scientific">Clostridium tertium</name>
    <dbReference type="NCBI Taxonomy" id="1559"/>
    <lineage>
        <taxon>Bacteria</taxon>
        <taxon>Bacillati</taxon>
        <taxon>Bacillota</taxon>
        <taxon>Clostridia</taxon>
        <taxon>Eubacteriales</taxon>
        <taxon>Clostridiaceae</taxon>
        <taxon>Clostridium</taxon>
    </lineage>
</organism>
<reference evidence="2" key="1">
    <citation type="submission" date="2019-11" db="EMBL/GenBank/DDBJ databases">
        <authorList>
            <person name="Feng L."/>
        </authorList>
    </citation>
    <scope>NUCLEOTIDE SEQUENCE</scope>
    <source>
        <strain evidence="2">CTertiumLFYP3</strain>
    </source>
</reference>
<name>A0A6N3B5L7_9CLOT</name>
<dbReference type="AlphaFoldDB" id="A0A6N3B5L7"/>
<keyword evidence="1" id="KW-0812">Transmembrane</keyword>
<feature type="transmembrane region" description="Helical" evidence="1">
    <location>
        <begin position="12"/>
        <end position="32"/>
    </location>
</feature>
<evidence type="ECO:0000313" key="2">
    <source>
        <dbReference type="EMBL" id="VYT97076.1"/>
    </source>
</evidence>
<feature type="transmembrane region" description="Helical" evidence="1">
    <location>
        <begin position="123"/>
        <end position="143"/>
    </location>
</feature>
<protein>
    <recommendedName>
        <fullName evidence="3">DUF4306 domain-containing protein</fullName>
    </recommendedName>
</protein>
<keyword evidence="1" id="KW-1133">Transmembrane helix</keyword>
<dbReference type="RefSeq" id="WP_156625666.1">
    <property type="nucleotide sequence ID" value="NZ_CACRTO010000010.1"/>
</dbReference>
<sequence length="161" mass="18518">MRETTRMNKTVFYLIVGLCAVIIMSYSLEAFAKAKDIGLFESWLSNPKLNIDRNQSIDESYSIYLTAILSVFFIRIITPVALSLNTYFAFIKLKVNKLFILIWTILIIGLFAFTLIGEAYFSLFLIISGICYLGILVTLMYLWKEINNEKNIKIGNRMQQG</sequence>